<organism evidence="2 3">
    <name type="scientific">Prorocentrum cordatum</name>
    <dbReference type="NCBI Taxonomy" id="2364126"/>
    <lineage>
        <taxon>Eukaryota</taxon>
        <taxon>Sar</taxon>
        <taxon>Alveolata</taxon>
        <taxon>Dinophyceae</taxon>
        <taxon>Prorocentrales</taxon>
        <taxon>Prorocentraceae</taxon>
        <taxon>Prorocentrum</taxon>
    </lineage>
</organism>
<proteinExistence type="predicted"/>
<protein>
    <submittedName>
        <fullName evidence="2">Uncharacterized protein</fullName>
    </submittedName>
</protein>
<evidence type="ECO:0000256" key="1">
    <source>
        <dbReference type="SAM" id="MobiDB-lite"/>
    </source>
</evidence>
<reference evidence="2" key="1">
    <citation type="submission" date="2023-10" db="EMBL/GenBank/DDBJ databases">
        <authorList>
            <person name="Chen Y."/>
            <person name="Shah S."/>
            <person name="Dougan E. K."/>
            <person name="Thang M."/>
            <person name="Chan C."/>
        </authorList>
    </citation>
    <scope>NUCLEOTIDE SEQUENCE [LARGE SCALE GENOMIC DNA]</scope>
</reference>
<gene>
    <name evidence="2" type="ORF">PCOR1329_LOCUS18026</name>
</gene>
<dbReference type="EMBL" id="CAUYUJ010005636">
    <property type="protein sequence ID" value="CAK0814423.1"/>
    <property type="molecule type" value="Genomic_DNA"/>
</dbReference>
<evidence type="ECO:0000313" key="3">
    <source>
        <dbReference type="Proteomes" id="UP001189429"/>
    </source>
</evidence>
<sequence>MARDGQLRRGGPRRIGTALGIMRICSPRHLLGPFLLCLCWPRGAEGAEAAARMETPISSRGTALPARPRRAKVMRREHHASLSADSAAVGVGQQERENTNWKVQDGGEEDVSFNGEVGEAGSEEVDPEDRGSTTPWLTYFHGQALPPIRQS</sequence>
<name>A0ABN9R7K8_9DINO</name>
<dbReference type="Proteomes" id="UP001189429">
    <property type="component" value="Unassembled WGS sequence"/>
</dbReference>
<keyword evidence="3" id="KW-1185">Reference proteome</keyword>
<feature type="region of interest" description="Disordered" evidence="1">
    <location>
        <begin position="74"/>
        <end position="138"/>
    </location>
</feature>
<accession>A0ABN9R7K8</accession>
<comment type="caution">
    <text evidence="2">The sequence shown here is derived from an EMBL/GenBank/DDBJ whole genome shotgun (WGS) entry which is preliminary data.</text>
</comment>
<evidence type="ECO:0000313" key="2">
    <source>
        <dbReference type="EMBL" id="CAK0814423.1"/>
    </source>
</evidence>